<dbReference type="VEuPathDB" id="TrichDB:TVAG_344220"/>
<evidence type="ECO:0000313" key="10">
    <source>
        <dbReference type="Proteomes" id="UP000001542"/>
    </source>
</evidence>
<dbReference type="STRING" id="5722.A2E7P3"/>
<keyword evidence="4" id="KW-0812">Transmembrane</keyword>
<dbReference type="OrthoDB" id="529273at2759"/>
<dbReference type="InterPro" id="IPR007657">
    <property type="entry name" value="Glycosyltransferase_61"/>
</dbReference>
<evidence type="ECO:0000256" key="4">
    <source>
        <dbReference type="ARBA" id="ARBA00022692"/>
    </source>
</evidence>
<reference evidence="9" key="1">
    <citation type="submission" date="2006-10" db="EMBL/GenBank/DDBJ databases">
        <authorList>
            <person name="Amadeo P."/>
            <person name="Zhao Q."/>
            <person name="Wortman J."/>
            <person name="Fraser-Liggett C."/>
            <person name="Carlton J."/>
        </authorList>
    </citation>
    <scope>NUCLEOTIDE SEQUENCE</scope>
    <source>
        <strain evidence="9">G3</strain>
    </source>
</reference>
<keyword evidence="3" id="KW-0808">Transferase</keyword>
<dbReference type="VEuPathDB" id="TrichDB:TVAGG3_0598550"/>
<evidence type="ECO:0000313" key="9">
    <source>
        <dbReference type="EMBL" id="EAY11328.1"/>
    </source>
</evidence>
<name>A2E7P3_TRIV3</name>
<evidence type="ECO:0000256" key="1">
    <source>
        <dbReference type="ARBA" id="ARBA00004167"/>
    </source>
</evidence>
<gene>
    <name evidence="9" type="ORF">TVAG_344220</name>
</gene>
<dbReference type="InParanoid" id="A2E7P3"/>
<dbReference type="AlphaFoldDB" id="A2E7P3"/>
<dbReference type="GO" id="GO:0016020">
    <property type="term" value="C:membrane"/>
    <property type="evidence" value="ECO:0007669"/>
    <property type="project" value="UniProtKB-SubCell"/>
</dbReference>
<keyword evidence="7" id="KW-0325">Glycoprotein</keyword>
<evidence type="ECO:0000256" key="7">
    <source>
        <dbReference type="ARBA" id="ARBA00023180"/>
    </source>
</evidence>
<evidence type="ECO:0000256" key="3">
    <source>
        <dbReference type="ARBA" id="ARBA00022679"/>
    </source>
</evidence>
<feature type="domain" description="Glycosyltransferase 61 catalytic" evidence="8">
    <location>
        <begin position="273"/>
        <end position="408"/>
    </location>
</feature>
<dbReference type="SMR" id="A2E7P3"/>
<keyword evidence="5" id="KW-1133">Transmembrane helix</keyword>
<protein>
    <recommendedName>
        <fullName evidence="8">Glycosyltransferase 61 catalytic domain-containing protein</fullName>
    </recommendedName>
</protein>
<keyword evidence="2" id="KW-0328">Glycosyltransferase</keyword>
<dbReference type="InterPro" id="IPR049625">
    <property type="entry name" value="Glyco_transf_61_cat"/>
</dbReference>
<accession>A2E7P3</accession>
<dbReference type="PANTHER" id="PTHR20961">
    <property type="entry name" value="GLYCOSYLTRANSFERASE"/>
    <property type="match status" value="1"/>
</dbReference>
<keyword evidence="6" id="KW-0472">Membrane</keyword>
<dbReference type="KEGG" id="tva:4769281"/>
<keyword evidence="10" id="KW-1185">Reference proteome</keyword>
<evidence type="ECO:0000256" key="6">
    <source>
        <dbReference type="ARBA" id="ARBA00023136"/>
    </source>
</evidence>
<evidence type="ECO:0000256" key="5">
    <source>
        <dbReference type="ARBA" id="ARBA00022989"/>
    </source>
</evidence>
<dbReference type="GO" id="GO:0016757">
    <property type="term" value="F:glycosyltransferase activity"/>
    <property type="evidence" value="ECO:0000318"/>
    <property type="project" value="GO_Central"/>
</dbReference>
<evidence type="ECO:0000259" key="8">
    <source>
        <dbReference type="Pfam" id="PF04577"/>
    </source>
</evidence>
<dbReference type="PANTHER" id="PTHR20961:SF38">
    <property type="entry name" value="PROTEIN O-LINKED-MANNOSE BETA-1,4-N-ACETYLGLUCOSAMINYLTRANSFERASE 2"/>
    <property type="match status" value="1"/>
</dbReference>
<comment type="subcellular location">
    <subcellularLocation>
        <location evidence="1">Membrane</location>
        <topology evidence="1">Single-pass membrane protein</topology>
    </subcellularLocation>
</comment>
<dbReference type="RefSeq" id="XP_001323551.1">
    <property type="nucleotide sequence ID" value="XM_001323516.1"/>
</dbReference>
<dbReference type="EMBL" id="DS113321">
    <property type="protein sequence ID" value="EAY11328.1"/>
    <property type="molecule type" value="Genomic_DNA"/>
</dbReference>
<organism evidence="9 10">
    <name type="scientific">Trichomonas vaginalis (strain ATCC PRA-98 / G3)</name>
    <dbReference type="NCBI Taxonomy" id="412133"/>
    <lineage>
        <taxon>Eukaryota</taxon>
        <taxon>Metamonada</taxon>
        <taxon>Parabasalia</taxon>
        <taxon>Trichomonadida</taxon>
        <taxon>Trichomonadidae</taxon>
        <taxon>Trichomonas</taxon>
    </lineage>
</organism>
<evidence type="ECO:0000256" key="2">
    <source>
        <dbReference type="ARBA" id="ARBA00022676"/>
    </source>
</evidence>
<dbReference type="Proteomes" id="UP000001542">
    <property type="component" value="Unassembled WGS sequence"/>
</dbReference>
<dbReference type="Pfam" id="PF04577">
    <property type="entry name" value="Glyco_transf_61"/>
    <property type="match status" value="1"/>
</dbReference>
<sequence>MSTYGVPTEIDDEKVCSFDLSVSEDFFTLKYKRNIPFINTSKILQYIRLETHYLDEKVRFDGPSGRIINSTQNSVTIQYYMPTTSKYSGILKCGKNFANQQKFRTEIHNFTIDDEYSRLSCHHEDDYPMRWCHAHNIVYDKSQFRFLSPAKFTFPSPFLIPGARAGPFDVETDRLETEPVTLLYTAQNYPEKLIVDTKPNYLYGGFYNYQQLWHATFDFIIPFYKFARQYKVPDNVSNRIVYTRSQPIWGFMELWKVISDRHFINLDKDRIAPTLFKNITIGIERNEKYPFMNRTVDDGVGFKYNFNSSSAPTFRDDVLRTNNLSTSAVGVDGKVYVLFIDRRDAGRSLTNTYELYEHMKKTCDFCKVDLIKMQTIPFIKQIELVSRASVLAGLHGSGLTNVMWMAPSRENHTTHLIEFLPKGYNCRDWYKTATEVARVEYHEAMAVDKGYHKDNVKLDWCLERLYFCPTAQCHDFLRDQTMTLSPKDFDKVWLPIVEKLKKTILVP</sequence>
<reference evidence="9" key="2">
    <citation type="journal article" date="2007" name="Science">
        <title>Draft genome sequence of the sexually transmitted pathogen Trichomonas vaginalis.</title>
        <authorList>
            <person name="Carlton J.M."/>
            <person name="Hirt R.P."/>
            <person name="Silva J.C."/>
            <person name="Delcher A.L."/>
            <person name="Schatz M."/>
            <person name="Zhao Q."/>
            <person name="Wortman J.R."/>
            <person name="Bidwell S.L."/>
            <person name="Alsmark U.C.M."/>
            <person name="Besteiro S."/>
            <person name="Sicheritz-Ponten T."/>
            <person name="Noel C.J."/>
            <person name="Dacks J.B."/>
            <person name="Foster P.G."/>
            <person name="Simillion C."/>
            <person name="Van de Peer Y."/>
            <person name="Miranda-Saavedra D."/>
            <person name="Barton G.J."/>
            <person name="Westrop G.D."/>
            <person name="Mueller S."/>
            <person name="Dessi D."/>
            <person name="Fiori P.L."/>
            <person name="Ren Q."/>
            <person name="Paulsen I."/>
            <person name="Zhang H."/>
            <person name="Bastida-Corcuera F.D."/>
            <person name="Simoes-Barbosa A."/>
            <person name="Brown M.T."/>
            <person name="Hayes R.D."/>
            <person name="Mukherjee M."/>
            <person name="Okumura C.Y."/>
            <person name="Schneider R."/>
            <person name="Smith A.J."/>
            <person name="Vanacova S."/>
            <person name="Villalvazo M."/>
            <person name="Haas B.J."/>
            <person name="Pertea M."/>
            <person name="Feldblyum T.V."/>
            <person name="Utterback T.R."/>
            <person name="Shu C.L."/>
            <person name="Osoegawa K."/>
            <person name="de Jong P.J."/>
            <person name="Hrdy I."/>
            <person name="Horvathova L."/>
            <person name="Zubacova Z."/>
            <person name="Dolezal P."/>
            <person name="Malik S.B."/>
            <person name="Logsdon J.M. Jr."/>
            <person name="Henze K."/>
            <person name="Gupta A."/>
            <person name="Wang C.C."/>
            <person name="Dunne R.L."/>
            <person name="Upcroft J.A."/>
            <person name="Upcroft P."/>
            <person name="White O."/>
            <person name="Salzberg S.L."/>
            <person name="Tang P."/>
            <person name="Chiu C.-H."/>
            <person name="Lee Y.-S."/>
            <person name="Embley T.M."/>
            <person name="Coombs G.H."/>
            <person name="Mottram J.C."/>
            <person name="Tachezy J."/>
            <person name="Fraser-Liggett C.M."/>
            <person name="Johnson P.J."/>
        </authorList>
    </citation>
    <scope>NUCLEOTIDE SEQUENCE [LARGE SCALE GENOMIC DNA]</scope>
    <source>
        <strain evidence="9">G3</strain>
    </source>
</reference>
<proteinExistence type="predicted"/>